<accession>A0A0F7L1N0</accession>
<sequence>MRILTIDLSFPCCCTSYYHSNSWFIHFVSPLFLFPETIPIKRDGKTIPIFQPVNGP</sequence>
<organism evidence="1">
    <name type="scientific">uncultured marine virus</name>
    <dbReference type="NCBI Taxonomy" id="186617"/>
    <lineage>
        <taxon>Viruses</taxon>
        <taxon>environmental samples</taxon>
    </lineage>
</organism>
<protein>
    <submittedName>
        <fullName evidence="1">Uncharacterized protein</fullName>
    </submittedName>
</protein>
<proteinExistence type="predicted"/>
<evidence type="ECO:0000313" key="1">
    <source>
        <dbReference type="EMBL" id="AKH46479.1"/>
    </source>
</evidence>
<name>A0A0F7L1N0_9VIRU</name>
<dbReference type="EMBL" id="KR029584">
    <property type="protein sequence ID" value="AKH46479.1"/>
    <property type="molecule type" value="Genomic_DNA"/>
</dbReference>
<reference evidence="1" key="1">
    <citation type="journal article" date="2015" name="Front. Microbiol.">
        <title>Combining genomic sequencing methods to explore viral diversity and reveal potential virus-host interactions.</title>
        <authorList>
            <person name="Chow C.E."/>
            <person name="Winget D.M."/>
            <person name="White R.A.III."/>
            <person name="Hallam S.J."/>
            <person name="Suttle C.A."/>
        </authorList>
    </citation>
    <scope>NUCLEOTIDE SEQUENCE</scope>
    <source>
        <strain evidence="1">Anoxic3_9</strain>
    </source>
</reference>
<reference evidence="1" key="2">
    <citation type="submission" date="2015-03" db="EMBL/GenBank/DDBJ databases">
        <authorList>
            <person name="Chow C.-E.T."/>
            <person name="Winget D.M."/>
            <person name="White R.A.III."/>
            <person name="Hallam S.J."/>
            <person name="Suttle C.A."/>
        </authorList>
    </citation>
    <scope>NUCLEOTIDE SEQUENCE</scope>
    <source>
        <strain evidence="1">Anoxic3_9</strain>
    </source>
</reference>